<dbReference type="OrthoDB" id="910748at2"/>
<evidence type="ECO:0000313" key="9">
    <source>
        <dbReference type="EMBL" id="SFQ36700.1"/>
    </source>
</evidence>
<dbReference type="GO" id="GO:0004222">
    <property type="term" value="F:metalloendopeptidase activity"/>
    <property type="evidence" value="ECO:0007669"/>
    <property type="project" value="InterPro"/>
</dbReference>
<keyword evidence="6" id="KW-0482">Metalloprotease</keyword>
<evidence type="ECO:0000256" key="6">
    <source>
        <dbReference type="ARBA" id="ARBA00023049"/>
    </source>
</evidence>
<comment type="cofactor">
    <cofactor evidence="1">
        <name>Zn(2+)</name>
        <dbReference type="ChEBI" id="CHEBI:29105"/>
    </cofactor>
</comment>
<dbReference type="Pfam" id="PF01435">
    <property type="entry name" value="Peptidase_M48"/>
    <property type="match status" value="1"/>
</dbReference>
<accession>A0A1I5XXU6</accession>
<dbReference type="GO" id="GO:0016020">
    <property type="term" value="C:membrane"/>
    <property type="evidence" value="ECO:0007669"/>
    <property type="project" value="TreeGrafter"/>
</dbReference>
<dbReference type="InterPro" id="IPR051156">
    <property type="entry name" value="Mito/Outer_Membr_Metalloprot"/>
</dbReference>
<evidence type="ECO:0000256" key="4">
    <source>
        <dbReference type="ARBA" id="ARBA00022801"/>
    </source>
</evidence>
<keyword evidence="7" id="KW-0732">Signal</keyword>
<keyword evidence="3" id="KW-0479">Metal-binding</keyword>
<feature type="signal peptide" evidence="7">
    <location>
        <begin position="1"/>
        <end position="20"/>
    </location>
</feature>
<dbReference type="STRING" id="1227077.SAMN04515668_2105"/>
<dbReference type="AlphaFoldDB" id="A0A1I5XXU6"/>
<dbReference type="RefSeq" id="WP_092672119.1">
    <property type="nucleotide sequence ID" value="NZ_FOXS01000002.1"/>
</dbReference>
<feature type="chain" id="PRO_5011619100" evidence="7">
    <location>
        <begin position="21"/>
        <end position="494"/>
    </location>
</feature>
<proteinExistence type="predicted"/>
<dbReference type="Gene3D" id="3.30.2010.10">
    <property type="entry name" value="Metalloproteases ('zincins'), catalytic domain"/>
    <property type="match status" value="1"/>
</dbReference>
<keyword evidence="5" id="KW-0862">Zinc</keyword>
<keyword evidence="2" id="KW-0645">Protease</keyword>
<evidence type="ECO:0000256" key="1">
    <source>
        <dbReference type="ARBA" id="ARBA00001947"/>
    </source>
</evidence>
<gene>
    <name evidence="9" type="ORF">SAMN04515668_2105</name>
</gene>
<dbReference type="EMBL" id="FOXS01000002">
    <property type="protein sequence ID" value="SFQ36700.1"/>
    <property type="molecule type" value="Genomic_DNA"/>
</dbReference>
<evidence type="ECO:0000313" key="10">
    <source>
        <dbReference type="Proteomes" id="UP000199029"/>
    </source>
</evidence>
<evidence type="ECO:0000256" key="7">
    <source>
        <dbReference type="SAM" id="SignalP"/>
    </source>
</evidence>
<evidence type="ECO:0000256" key="2">
    <source>
        <dbReference type="ARBA" id="ARBA00022670"/>
    </source>
</evidence>
<dbReference type="PANTHER" id="PTHR22726:SF24">
    <property type="entry name" value="M48 FAMILY METALLOPEPTIDASE"/>
    <property type="match status" value="1"/>
</dbReference>
<feature type="domain" description="Peptidase M48" evidence="8">
    <location>
        <begin position="99"/>
        <end position="314"/>
    </location>
</feature>
<sequence length="494" mass="55113">MRLLLLLFFLNSALVISAEAQQAQYLPFYSADTLRAHELAVAQQAAVQKYLVLPKSASSEYREHYRKIAQEAATDIYNTVRHSALLDPVLEPFVQRVFAQIREANPQLPPVQLVLSRNPAPNAHAVGNSTVMLNVGLLARLENESQLAYVLCHELAHIQAQHMERTLRGQLTKIHSKELRREVKRIVADEYNIGSKLKALALGLSLNSTFHHRQYEKQADSLGYTLLKRTRFDAPQAYRVLQLLDKIDQPRSPEPLALGQYFGCAAFPYPLPEAPVKSRSIFTVAAPVKTALETTDTLKSHPDCAKRMRYLSELAQGQVADAPAAPTPEFARIISVSRLEAVQSWFDYDCYDHALFEALQLLGEEPQNSYLRSVVTLSLYELREHLLKHTFYEVVGNVSQHHPENFNQLRTALNAWKADDYQGLLACFAQSAGAAPATAAPADEYTLAASYAAAAISGAPAAATLQRQYLTHYHNGKFAKLLFPNSMPSKKSIH</sequence>
<dbReference type="PANTHER" id="PTHR22726">
    <property type="entry name" value="METALLOENDOPEPTIDASE OMA1"/>
    <property type="match status" value="1"/>
</dbReference>
<dbReference type="GO" id="GO:0051603">
    <property type="term" value="P:proteolysis involved in protein catabolic process"/>
    <property type="evidence" value="ECO:0007669"/>
    <property type="project" value="TreeGrafter"/>
</dbReference>
<dbReference type="GO" id="GO:0046872">
    <property type="term" value="F:metal ion binding"/>
    <property type="evidence" value="ECO:0007669"/>
    <property type="project" value="UniProtKB-KW"/>
</dbReference>
<keyword evidence="4" id="KW-0378">Hydrolase</keyword>
<evidence type="ECO:0000256" key="5">
    <source>
        <dbReference type="ARBA" id="ARBA00022833"/>
    </source>
</evidence>
<keyword evidence="10" id="KW-1185">Reference proteome</keyword>
<evidence type="ECO:0000256" key="3">
    <source>
        <dbReference type="ARBA" id="ARBA00022723"/>
    </source>
</evidence>
<organism evidence="9 10">
    <name type="scientific">Hymenobacter arizonensis</name>
    <name type="common">Siccationidurans arizonensis</name>
    <dbReference type="NCBI Taxonomy" id="1227077"/>
    <lineage>
        <taxon>Bacteria</taxon>
        <taxon>Pseudomonadati</taxon>
        <taxon>Bacteroidota</taxon>
        <taxon>Cytophagia</taxon>
        <taxon>Cytophagales</taxon>
        <taxon>Hymenobacteraceae</taxon>
        <taxon>Hymenobacter</taxon>
    </lineage>
</organism>
<dbReference type="Proteomes" id="UP000199029">
    <property type="component" value="Unassembled WGS sequence"/>
</dbReference>
<dbReference type="InterPro" id="IPR001915">
    <property type="entry name" value="Peptidase_M48"/>
</dbReference>
<evidence type="ECO:0000259" key="8">
    <source>
        <dbReference type="Pfam" id="PF01435"/>
    </source>
</evidence>
<reference evidence="10" key="1">
    <citation type="submission" date="2016-10" db="EMBL/GenBank/DDBJ databases">
        <authorList>
            <person name="Varghese N."/>
            <person name="Submissions S."/>
        </authorList>
    </citation>
    <scope>NUCLEOTIDE SEQUENCE [LARGE SCALE GENOMIC DNA]</scope>
    <source>
        <strain evidence="10">OR362-8,ATCC BAA-1266,JCM 13504</strain>
    </source>
</reference>
<name>A0A1I5XXU6_HYMAR</name>
<protein>
    <submittedName>
        <fullName evidence="9">Peptidase family M48</fullName>
    </submittedName>
</protein>